<reference evidence="1 2" key="1">
    <citation type="journal article" date="2020" name="Genome Biol. Evol.">
        <title>Rhizobium dioscoreae sp. nov., a plant growth-promoting bacterium isolated from yam (Dioscorea species).</title>
        <authorList>
            <person name="Ouyabe M."/>
            <person name="Tanaka N."/>
            <person name="Shiwa Y."/>
            <person name="Fujita N."/>
            <person name="Kikuno H."/>
            <person name="Babil P."/>
            <person name="Shiwachi H."/>
        </authorList>
    </citation>
    <scope>NUCLEOTIDE SEQUENCE [LARGE SCALE GENOMIC DNA]</scope>
    <source>
        <strain evidence="1 2">S-93</strain>
    </source>
</reference>
<evidence type="ECO:0000313" key="1">
    <source>
        <dbReference type="EMBL" id="GES50143.1"/>
    </source>
</evidence>
<dbReference type="SUPFAM" id="SSF143100">
    <property type="entry name" value="TTHA1013/TTHA0281-like"/>
    <property type="match status" value="1"/>
</dbReference>
<keyword evidence="2" id="KW-1185">Reference proteome</keyword>
<comment type="caution">
    <text evidence="1">The sequence shown here is derived from an EMBL/GenBank/DDBJ whole genome shotgun (WGS) entry which is preliminary data.</text>
</comment>
<dbReference type="InterPro" id="IPR010985">
    <property type="entry name" value="Ribbon_hlx_hlx"/>
</dbReference>
<name>A0ABQ0Z4D4_9HYPH</name>
<dbReference type="SUPFAM" id="SSF47598">
    <property type="entry name" value="Ribbon-helix-helix"/>
    <property type="match status" value="1"/>
</dbReference>
<protein>
    <submittedName>
        <fullName evidence="1">Antitoxin HicB</fullName>
    </submittedName>
</protein>
<dbReference type="InterPro" id="IPR008651">
    <property type="entry name" value="Uncharacterised_HicB"/>
</dbReference>
<accession>A0ABQ0Z4D4</accession>
<dbReference type="Pfam" id="PF05534">
    <property type="entry name" value="HicB"/>
    <property type="match status" value="1"/>
</dbReference>
<organism evidence="1 2">
    <name type="scientific">Rhizobium dioscoreae</name>
    <dbReference type="NCBI Taxonomy" id="2653122"/>
    <lineage>
        <taxon>Bacteria</taxon>
        <taxon>Pseudomonadati</taxon>
        <taxon>Pseudomonadota</taxon>
        <taxon>Alphaproteobacteria</taxon>
        <taxon>Hyphomicrobiales</taxon>
        <taxon>Rhizobiaceae</taxon>
        <taxon>Rhizobium/Agrobacterium group</taxon>
        <taxon>Rhizobium</taxon>
    </lineage>
</organism>
<sequence length="119" mass="13337">MRSYKGYTGSVEFDEDDMVFHGRIVGIRDIVTFEAETAQELVQAFRDSVDDYLAFCAERSQEPDRPFSGNLSLRMTPRLHEQVVRAAGNKAQSVNQWITDTLTEAASRDAESASMVVKA</sequence>
<dbReference type="EMBL" id="BLAJ01000003">
    <property type="protein sequence ID" value="GES50143.1"/>
    <property type="molecule type" value="Genomic_DNA"/>
</dbReference>
<dbReference type="Proteomes" id="UP000390335">
    <property type="component" value="Unassembled WGS sequence"/>
</dbReference>
<gene>
    <name evidence="1" type="ORF">RsS93_27570</name>
</gene>
<evidence type="ECO:0000313" key="2">
    <source>
        <dbReference type="Proteomes" id="UP000390335"/>
    </source>
</evidence>
<proteinExistence type="predicted"/>
<dbReference type="InterPro" id="IPR035069">
    <property type="entry name" value="TTHA1013/TTHA0281-like"/>
</dbReference>